<keyword evidence="1" id="KW-0812">Transmembrane</keyword>
<name>A0A7D5LY78_9ARCH</name>
<evidence type="ECO:0000256" key="1">
    <source>
        <dbReference type="SAM" id="Phobius"/>
    </source>
</evidence>
<dbReference type="GeneID" id="56058400"/>
<feature type="transmembrane region" description="Helical" evidence="1">
    <location>
        <begin position="6"/>
        <end position="24"/>
    </location>
</feature>
<dbReference type="RefSeq" id="WP_179360913.1">
    <property type="nucleotide sequence ID" value="NZ_CP026993.1"/>
</dbReference>
<keyword evidence="3" id="KW-1185">Reference proteome</keyword>
<proteinExistence type="predicted"/>
<organism evidence="2 3">
    <name type="scientific">Nitrosopumilus cobalaminigenes</name>
    <dbReference type="NCBI Taxonomy" id="1470066"/>
    <lineage>
        <taxon>Archaea</taxon>
        <taxon>Nitrososphaerota</taxon>
        <taxon>Nitrososphaeria</taxon>
        <taxon>Nitrosopumilales</taxon>
        <taxon>Nitrosopumilaceae</taxon>
        <taxon>Nitrosopumilus</taxon>
    </lineage>
</organism>
<reference evidence="2 3" key="1">
    <citation type="submission" date="2018-02" db="EMBL/GenBank/DDBJ databases">
        <title>Complete genome of Nitrosopumilus cobalaminigenes HCA1.</title>
        <authorList>
            <person name="Qin W."/>
            <person name="Zheng Y."/>
            <person name="Stahl D.A."/>
        </authorList>
    </citation>
    <scope>NUCLEOTIDE SEQUENCE [LARGE SCALE GENOMIC DNA]</scope>
    <source>
        <strain evidence="2 3">HCA1</strain>
    </source>
</reference>
<gene>
    <name evidence="2" type="ORF">C5F47_00285</name>
</gene>
<keyword evidence="1" id="KW-1133">Transmembrane helix</keyword>
<sequence>MASKIIVIPIIIIIAIIIGVGATYSNNDVALTNDSETSEILEDVEIVEEDVVDEVSDEGQSFTLELSDSVNAKSP</sequence>
<dbReference type="AlphaFoldDB" id="A0A7D5LY78"/>
<dbReference type="KEGG" id="ncl:C5F47_00285"/>
<evidence type="ECO:0000313" key="3">
    <source>
        <dbReference type="Proteomes" id="UP000509771"/>
    </source>
</evidence>
<accession>A0A7D5LY78</accession>
<keyword evidence="1" id="KW-0472">Membrane</keyword>
<dbReference type="EMBL" id="CP026993">
    <property type="protein sequence ID" value="QLH02133.1"/>
    <property type="molecule type" value="Genomic_DNA"/>
</dbReference>
<protein>
    <submittedName>
        <fullName evidence="2">Uncharacterized protein</fullName>
    </submittedName>
</protein>
<dbReference type="Proteomes" id="UP000509771">
    <property type="component" value="Chromosome"/>
</dbReference>
<evidence type="ECO:0000313" key="2">
    <source>
        <dbReference type="EMBL" id="QLH02133.1"/>
    </source>
</evidence>